<keyword evidence="2" id="KW-0235">DNA replication</keyword>
<dbReference type="PANTHER" id="PTHR10416:SF0">
    <property type="entry name" value="DNA POLYMERASE DELTA SUBUNIT 2"/>
    <property type="match status" value="1"/>
</dbReference>
<evidence type="ECO:0000259" key="4">
    <source>
        <dbReference type="Pfam" id="PF18018"/>
    </source>
</evidence>
<dbReference type="GO" id="GO:0043625">
    <property type="term" value="C:delta DNA polymerase complex"/>
    <property type="evidence" value="ECO:0007669"/>
    <property type="project" value="TreeGrafter"/>
</dbReference>
<evidence type="ECO:0000313" key="6">
    <source>
        <dbReference type="Proteomes" id="UP001059546"/>
    </source>
</evidence>
<dbReference type="Proteomes" id="UP001059546">
    <property type="component" value="Chromosome IX"/>
</dbReference>
<dbReference type="InterPro" id="IPR024826">
    <property type="entry name" value="DNA_pol_delta/II_ssu"/>
</dbReference>
<feature type="domain" description="DNA polymerase delta subunit OB-fold" evidence="4">
    <location>
        <begin position="12"/>
        <end position="147"/>
    </location>
</feature>
<name>A0A9Q9CDQ6_ENCHE</name>
<gene>
    <name evidence="5" type="ORF">GPU96_09g17630</name>
</gene>
<dbReference type="Pfam" id="PF04042">
    <property type="entry name" value="DNA_pol_E_B"/>
    <property type="match status" value="1"/>
</dbReference>
<proteinExistence type="inferred from homology"/>
<reference evidence="5" key="1">
    <citation type="submission" date="2021-05" db="EMBL/GenBank/DDBJ databases">
        <title>Encephalitozoon hellem ATCC 50604 Complete Genome.</title>
        <authorList>
            <person name="Mascarenhas dos Santos A.C."/>
            <person name="Julian A.T."/>
            <person name="Pombert J.-F."/>
        </authorList>
    </citation>
    <scope>NUCLEOTIDE SEQUENCE</scope>
    <source>
        <strain evidence="5">ATCC 50604</strain>
    </source>
</reference>
<accession>A0A9Q9CDQ6</accession>
<protein>
    <submittedName>
        <fullName evidence="5">DNA polymerase delta regulatory subunit D</fullName>
    </submittedName>
</protein>
<dbReference type="GO" id="GO:0003677">
    <property type="term" value="F:DNA binding"/>
    <property type="evidence" value="ECO:0007669"/>
    <property type="project" value="InterPro"/>
</dbReference>
<dbReference type="InterPro" id="IPR007185">
    <property type="entry name" value="DNA_pol_a/d/e_bsu"/>
</dbReference>
<evidence type="ECO:0000313" key="5">
    <source>
        <dbReference type="EMBL" id="UTX43983.1"/>
    </source>
</evidence>
<dbReference type="InterPro" id="IPR040663">
    <property type="entry name" value="DNA_pol_D_N"/>
</dbReference>
<feature type="domain" description="DNA polymerase alpha/delta/epsilon subunit B" evidence="3">
    <location>
        <begin position="169"/>
        <end position="379"/>
    </location>
</feature>
<evidence type="ECO:0000256" key="1">
    <source>
        <dbReference type="ARBA" id="ARBA00006035"/>
    </source>
</evidence>
<dbReference type="Pfam" id="PF18018">
    <property type="entry name" value="DNA_pol_D_N"/>
    <property type="match status" value="1"/>
</dbReference>
<evidence type="ECO:0000256" key="2">
    <source>
        <dbReference type="ARBA" id="ARBA00022705"/>
    </source>
</evidence>
<sequence>MDDLSLVNYEHQFNRTYDARLTELKPYVMRSARALGVGPVLDSILDAEQEPGDRKSVIVGTLFIVSDLKPTIFDKIDRKSKEIKKIEAKTYYSRGMKYFLEDGSGRIELEFPDISRVYQRNFVISTGMCIGVSGVMAERGRFLAEDILFPFSYPRDLPVSKSLSSGKKICFISGPSISSENKSRERMMVIIDYLRTVGVKEYIMIGGFFDESKEVDKHMLSSLDDVLRYVEGRIDLVPNIKDFGSRVLPLLPIHPKLFTSPVKTNTNPCRLEVDNRNVLITTRFVIEDLLKYLPQDLGDVQGKSFEYKMHLDMEKIDGAVPRSMSNEGNIVSALAVLMKAGHICPTAPDTIQSVPFSGRDPFVVTEQVDYFCVGDTDEFLEGRSEDGTTLFFTIPRFTKRHEVVVLDMETGMLEVVRFDDKDFD</sequence>
<dbReference type="EMBL" id="CP075155">
    <property type="protein sequence ID" value="UTX43983.1"/>
    <property type="molecule type" value="Genomic_DNA"/>
</dbReference>
<organism evidence="5 6">
    <name type="scientific">Encephalitozoon hellem</name>
    <name type="common">Microsporidian parasite</name>
    <dbReference type="NCBI Taxonomy" id="27973"/>
    <lineage>
        <taxon>Eukaryota</taxon>
        <taxon>Fungi</taxon>
        <taxon>Fungi incertae sedis</taxon>
        <taxon>Microsporidia</taxon>
        <taxon>Unikaryonidae</taxon>
        <taxon>Encephalitozoon</taxon>
    </lineage>
</organism>
<dbReference type="Gene3D" id="2.40.50.430">
    <property type="match status" value="1"/>
</dbReference>
<evidence type="ECO:0000259" key="3">
    <source>
        <dbReference type="Pfam" id="PF04042"/>
    </source>
</evidence>
<comment type="similarity">
    <text evidence="1">Belongs to the DNA polymerase delta/II small subunit family.</text>
</comment>
<dbReference type="PANTHER" id="PTHR10416">
    <property type="entry name" value="DNA POLYMERASE DELTA SUBUNIT 2"/>
    <property type="match status" value="1"/>
</dbReference>
<dbReference type="AlphaFoldDB" id="A0A9Q9CDQ6"/>
<dbReference type="GO" id="GO:0006271">
    <property type="term" value="P:DNA strand elongation involved in DNA replication"/>
    <property type="evidence" value="ECO:0007669"/>
    <property type="project" value="TreeGrafter"/>
</dbReference>
<dbReference type="Gene3D" id="3.60.21.50">
    <property type="match status" value="1"/>
</dbReference>